<protein>
    <recommendedName>
        <fullName evidence="3">BspA family leucine-rich repeat surface protein</fullName>
    </recommendedName>
</protein>
<reference evidence="1 2" key="1">
    <citation type="submission" date="2018-12" db="EMBL/GenBank/DDBJ databases">
        <title>Still something new to discover - new insights into E. coli phage diversity and taxonomy.</title>
        <authorList>
            <person name="Korf I.H.E."/>
            <person name="Adriaennsens E."/>
            <person name="Dreiseikelmann B."/>
            <person name="Kropinski A."/>
            <person name="Nimtz M."/>
            <person name="Meier-Kolthoff J.P."/>
            <person name="Rohde M."/>
            <person name="van Raaij M."/>
            <person name="Wittmann J."/>
        </authorList>
    </citation>
    <scope>NUCLEOTIDE SEQUENCE [LARGE SCALE GENOMIC DNA]</scope>
</reference>
<gene>
    <name evidence="1" type="ORF">Goslar_00161</name>
</gene>
<dbReference type="InterPro" id="IPR005046">
    <property type="entry name" value="DUF285"/>
</dbReference>
<evidence type="ECO:0008006" key="3">
    <source>
        <dbReference type="Google" id="ProtNLM"/>
    </source>
</evidence>
<dbReference type="EMBL" id="MK327938">
    <property type="protein sequence ID" value="QBO63954.1"/>
    <property type="molecule type" value="Genomic_DNA"/>
</dbReference>
<organismHost>
    <name type="scientific">Escherichia coli</name>
    <dbReference type="NCBI Taxonomy" id="562"/>
</organismHost>
<organism evidence="1 2">
    <name type="scientific">Escherichia phage vB_EcoM_Goslar</name>
    <dbReference type="NCBI Taxonomy" id="2502409"/>
    <lineage>
        <taxon>Viruses</taxon>
        <taxon>Duplodnaviria</taxon>
        <taxon>Heunggongvirae</taxon>
        <taxon>Uroviricota</taxon>
        <taxon>Caudoviricetes</taxon>
        <taxon>Chimalliviridae</taxon>
        <taxon>Goslarvirus</taxon>
        <taxon>Goslarvirus goslar</taxon>
    </lineage>
</organism>
<sequence>MKLKQSWKDELLALVNSKNSLQLTLDDVKFELTAPVSEVPGTVVVTIKPNDDSRYFNEQSLTYVRRDIAKNFTGIPLRVIVKNDTAVRDIINTIAERYGLVFDTTVDFLESELNKQITFADTGIKDITVPVANTSYVWAGNLQFNIANDTLSLITIIKQTNLTNLVYLDGVEADTSGSLLLATTSVIGENGNAETTEGVLDAAYFQNILNVMVRYGDINSEQMQQAMQTINQSEDARRVEVRSYGDAELLVTTKKDWVIGSLKGAMVVGHASPKPIQYVLKTKGGTIILSLDGWTNVNIDWGDGNKTTQDSGDNEYQHNYADTTERTIVATGTPTNTEDTDVQQSFTGGNITEIVDWNNGLPKAPSFLAANSLIKVPDYIPAYWTSLESMFTRCSAINDVSITKWNTRNVTSMKDLFYGCATFNQPIGSWDVSSVKNADNMLSGCFAFNQDLSGWTFPAGTSHINYDGMTAAWQPDHKPRFTE</sequence>
<keyword evidence="2" id="KW-1185">Reference proteome</keyword>
<proteinExistence type="predicted"/>
<evidence type="ECO:0000313" key="2">
    <source>
        <dbReference type="Proteomes" id="UP000294673"/>
    </source>
</evidence>
<dbReference type="Pfam" id="PF25613">
    <property type="entry name" value="DUF7941"/>
    <property type="match status" value="1"/>
</dbReference>
<dbReference type="Proteomes" id="UP000294673">
    <property type="component" value="Segment"/>
</dbReference>
<name>A0A482GEH0_BPGOS</name>
<dbReference type="InterPro" id="IPR057701">
    <property type="entry name" value="DUF7941"/>
</dbReference>
<accession>A0A482GEH0</accession>
<evidence type="ECO:0000313" key="1">
    <source>
        <dbReference type="EMBL" id="QBO63954.1"/>
    </source>
</evidence>
<dbReference type="Pfam" id="PF03382">
    <property type="entry name" value="DUF285"/>
    <property type="match status" value="1"/>
</dbReference>